<dbReference type="EMBL" id="GDJX01005014">
    <property type="protein sequence ID" value="JAT62922.1"/>
    <property type="molecule type" value="Transcribed_RNA"/>
</dbReference>
<feature type="non-terminal residue" evidence="1">
    <location>
        <position position="1"/>
    </location>
</feature>
<protein>
    <submittedName>
        <fullName evidence="1">F-box protein COS111</fullName>
    </submittedName>
</protein>
<sequence>GFLYPLPLTLPMMSTFLTPRHSLFPFEVISIIVENLSDDLATLHSCMLTNRQWFNASVAVVYRAPYSPSNDYNTGPVEVYLMSLLEEDKETLVAHGIHLPASKLTVDYVSFTREIVDSVLYKRLEEWLCDEDMSEHTDLLFSRMMNMFVRKCRLRSLNTCMYQKKINVEGPSDWLSDVARYQHDLNKLSVKLLCASPKEQNDMNNKVASIIKKQKSLKEFSLFAFGPCVNPIMDALKQHSRTLEKVQLGGCTVLEYSVSEFLNTFKNIKKTIHSLLLWN</sequence>
<evidence type="ECO:0000313" key="1">
    <source>
        <dbReference type="EMBL" id="JAT62922.1"/>
    </source>
</evidence>
<name>A0A1D1Z7X9_9ARAE</name>
<dbReference type="AlphaFoldDB" id="A0A1D1Z7X9"/>
<organism evidence="1">
    <name type="scientific">Anthurium amnicola</name>
    <dbReference type="NCBI Taxonomy" id="1678845"/>
    <lineage>
        <taxon>Eukaryota</taxon>
        <taxon>Viridiplantae</taxon>
        <taxon>Streptophyta</taxon>
        <taxon>Embryophyta</taxon>
        <taxon>Tracheophyta</taxon>
        <taxon>Spermatophyta</taxon>
        <taxon>Magnoliopsida</taxon>
        <taxon>Liliopsida</taxon>
        <taxon>Araceae</taxon>
        <taxon>Pothoideae</taxon>
        <taxon>Potheae</taxon>
        <taxon>Anthurium</taxon>
    </lineage>
</organism>
<accession>A0A1D1Z7X9</accession>
<proteinExistence type="predicted"/>
<reference evidence="1" key="1">
    <citation type="submission" date="2015-07" db="EMBL/GenBank/DDBJ databases">
        <title>Transcriptome Assembly of Anthurium amnicola.</title>
        <authorList>
            <person name="Suzuki J."/>
        </authorList>
    </citation>
    <scope>NUCLEOTIDE SEQUENCE</scope>
</reference>
<gene>
    <name evidence="1" type="primary">COS111_10</name>
    <name evidence="1" type="ORF">g.21676</name>
</gene>